<gene>
    <name evidence="2" type="ORF">M514_17067</name>
</gene>
<evidence type="ECO:0000256" key="1">
    <source>
        <dbReference type="SAM" id="MobiDB-lite"/>
    </source>
</evidence>
<proteinExistence type="predicted"/>
<dbReference type="EMBL" id="KL367486">
    <property type="protein sequence ID" value="KFD70595.1"/>
    <property type="molecule type" value="Genomic_DNA"/>
</dbReference>
<organism evidence="2">
    <name type="scientific">Trichuris suis</name>
    <name type="common">pig whipworm</name>
    <dbReference type="NCBI Taxonomy" id="68888"/>
    <lineage>
        <taxon>Eukaryota</taxon>
        <taxon>Metazoa</taxon>
        <taxon>Ecdysozoa</taxon>
        <taxon>Nematoda</taxon>
        <taxon>Enoplea</taxon>
        <taxon>Dorylaimia</taxon>
        <taxon>Trichinellida</taxon>
        <taxon>Trichuridae</taxon>
        <taxon>Trichuris</taxon>
    </lineage>
</organism>
<feature type="region of interest" description="Disordered" evidence="1">
    <location>
        <begin position="1"/>
        <end position="21"/>
    </location>
</feature>
<evidence type="ECO:0000313" key="2">
    <source>
        <dbReference type="EMBL" id="KFD70595.1"/>
    </source>
</evidence>
<reference evidence="2" key="1">
    <citation type="journal article" date="2014" name="Nat. Genet.">
        <title>Genome and transcriptome of the porcine whipworm Trichuris suis.</title>
        <authorList>
            <person name="Jex A.R."/>
            <person name="Nejsum P."/>
            <person name="Schwarz E.M."/>
            <person name="Hu L."/>
            <person name="Young N.D."/>
            <person name="Hall R.S."/>
            <person name="Korhonen P.K."/>
            <person name="Liao S."/>
            <person name="Thamsborg S."/>
            <person name="Xia J."/>
            <person name="Xu P."/>
            <person name="Wang S."/>
            <person name="Scheerlinck J.P."/>
            <person name="Hofmann A."/>
            <person name="Sternberg P.W."/>
            <person name="Wang J."/>
            <person name="Gasser R.B."/>
        </authorList>
    </citation>
    <scope>NUCLEOTIDE SEQUENCE [LARGE SCALE GENOMIC DNA]</scope>
    <source>
        <strain evidence="2">DCEP-RM93F</strain>
    </source>
</reference>
<dbReference type="Proteomes" id="UP000030758">
    <property type="component" value="Unassembled WGS sequence"/>
</dbReference>
<dbReference type="AlphaFoldDB" id="A0A085NM99"/>
<protein>
    <submittedName>
        <fullName evidence="2">Uncharacterized protein</fullName>
    </submittedName>
</protein>
<sequence length="90" mass="10062">MHARQQLVSSRSKQEGKQYQQPIARARRVKIGIEGALLLTRIVVECGGHIFLRIAVGLPPPPSSELSVGEAQYEPNFSTIRPRQWNGRLS</sequence>
<accession>A0A085NM99</accession>
<name>A0A085NM99_9BILA</name>